<dbReference type="GO" id="GO:0005886">
    <property type="term" value="C:plasma membrane"/>
    <property type="evidence" value="ECO:0007669"/>
    <property type="project" value="UniProtKB-SubCell"/>
</dbReference>
<evidence type="ECO:0000313" key="8">
    <source>
        <dbReference type="Proteomes" id="UP000410492"/>
    </source>
</evidence>
<dbReference type="InterPro" id="IPR013604">
    <property type="entry name" value="7TM_chemorcpt"/>
</dbReference>
<dbReference type="AlphaFoldDB" id="A0A653CKW5"/>
<name>A0A653CKW5_CALMS</name>
<keyword evidence="4 6" id="KW-1133">Transmembrane helix</keyword>
<dbReference type="OrthoDB" id="6625921at2759"/>
<evidence type="ECO:0000256" key="2">
    <source>
        <dbReference type="ARBA" id="ARBA00022475"/>
    </source>
</evidence>
<keyword evidence="8" id="KW-1185">Reference proteome</keyword>
<keyword evidence="2" id="KW-1003">Cell membrane</keyword>
<evidence type="ECO:0000256" key="6">
    <source>
        <dbReference type="SAM" id="Phobius"/>
    </source>
</evidence>
<proteinExistence type="predicted"/>
<dbReference type="Pfam" id="PF08395">
    <property type="entry name" value="7tm_7"/>
    <property type="match status" value="1"/>
</dbReference>
<keyword evidence="5 6" id="KW-0472">Membrane</keyword>
<organism evidence="7 8">
    <name type="scientific">Callosobruchus maculatus</name>
    <name type="common">Southern cowpea weevil</name>
    <name type="synonym">Pulse bruchid</name>
    <dbReference type="NCBI Taxonomy" id="64391"/>
    <lineage>
        <taxon>Eukaryota</taxon>
        <taxon>Metazoa</taxon>
        <taxon>Ecdysozoa</taxon>
        <taxon>Arthropoda</taxon>
        <taxon>Hexapoda</taxon>
        <taxon>Insecta</taxon>
        <taxon>Pterygota</taxon>
        <taxon>Neoptera</taxon>
        <taxon>Endopterygota</taxon>
        <taxon>Coleoptera</taxon>
        <taxon>Polyphaga</taxon>
        <taxon>Cucujiformia</taxon>
        <taxon>Chrysomeloidea</taxon>
        <taxon>Chrysomelidae</taxon>
        <taxon>Bruchinae</taxon>
        <taxon>Bruchini</taxon>
        <taxon>Callosobruchus</taxon>
    </lineage>
</organism>
<gene>
    <name evidence="7" type="ORF">CALMAC_LOCUS9878</name>
</gene>
<evidence type="ECO:0000256" key="3">
    <source>
        <dbReference type="ARBA" id="ARBA00022692"/>
    </source>
</evidence>
<reference evidence="7 8" key="1">
    <citation type="submission" date="2019-01" db="EMBL/GenBank/DDBJ databases">
        <authorList>
            <person name="Sayadi A."/>
        </authorList>
    </citation>
    <scope>NUCLEOTIDE SEQUENCE [LARGE SCALE GENOMIC DNA]</scope>
</reference>
<dbReference type="GO" id="GO:0050909">
    <property type="term" value="P:sensory perception of taste"/>
    <property type="evidence" value="ECO:0007669"/>
    <property type="project" value="InterPro"/>
</dbReference>
<comment type="subcellular location">
    <subcellularLocation>
        <location evidence="1">Cell membrane</location>
        <topology evidence="1">Multi-pass membrane protein</topology>
    </subcellularLocation>
</comment>
<evidence type="ECO:0000256" key="1">
    <source>
        <dbReference type="ARBA" id="ARBA00004651"/>
    </source>
</evidence>
<feature type="transmembrane region" description="Helical" evidence="6">
    <location>
        <begin position="25"/>
        <end position="43"/>
    </location>
</feature>
<dbReference type="Proteomes" id="UP000410492">
    <property type="component" value="Unassembled WGS sequence"/>
</dbReference>
<evidence type="ECO:0000313" key="7">
    <source>
        <dbReference type="EMBL" id="VEN48413.1"/>
    </source>
</evidence>
<accession>A0A653CKW5</accession>
<evidence type="ECO:0000256" key="5">
    <source>
        <dbReference type="ARBA" id="ARBA00023136"/>
    </source>
</evidence>
<protein>
    <submittedName>
        <fullName evidence="7">Uncharacterized protein</fullName>
    </submittedName>
</protein>
<dbReference type="EMBL" id="CAACVG010008095">
    <property type="protein sequence ID" value="VEN48413.1"/>
    <property type="molecule type" value="Genomic_DNA"/>
</dbReference>
<evidence type="ECO:0000256" key="4">
    <source>
        <dbReference type="ARBA" id="ARBA00022989"/>
    </source>
</evidence>
<keyword evidence="3 6" id="KW-0812">Transmembrane</keyword>
<sequence length="60" mass="6775">MFIRATEMSPTDMILVGFFAVNRTLFKSLIATMVTYLVVLLQFQISIPEDQESSTNSTNI</sequence>